<name>A0A669P937_PHACC</name>
<evidence type="ECO:0000313" key="1">
    <source>
        <dbReference type="Ensembl" id="ENSPCLP00000002838.1"/>
    </source>
</evidence>
<evidence type="ECO:0000313" key="2">
    <source>
        <dbReference type="Proteomes" id="UP000472261"/>
    </source>
</evidence>
<dbReference type="Proteomes" id="UP000472261">
    <property type="component" value="Unplaced"/>
</dbReference>
<sequence>LRIFGTTTADCCMMRLHIRKHARNNKALQRQQPESNSKGIPFSFVWRGKAVGMDESKPKCVPCGIIYPSRHKNKR</sequence>
<organism evidence="1 2">
    <name type="scientific">Phasianus colchicus</name>
    <name type="common">Common pheasant</name>
    <dbReference type="NCBI Taxonomy" id="9054"/>
    <lineage>
        <taxon>Eukaryota</taxon>
        <taxon>Metazoa</taxon>
        <taxon>Chordata</taxon>
        <taxon>Craniata</taxon>
        <taxon>Vertebrata</taxon>
        <taxon>Euteleostomi</taxon>
        <taxon>Archelosauria</taxon>
        <taxon>Archosauria</taxon>
        <taxon>Dinosauria</taxon>
        <taxon>Saurischia</taxon>
        <taxon>Theropoda</taxon>
        <taxon>Coelurosauria</taxon>
        <taxon>Aves</taxon>
        <taxon>Neognathae</taxon>
        <taxon>Galloanserae</taxon>
        <taxon>Galliformes</taxon>
        <taxon>Phasianidae</taxon>
        <taxon>Phasianinae</taxon>
        <taxon>Phasianus</taxon>
    </lineage>
</organism>
<reference evidence="1" key="2">
    <citation type="submission" date="2025-09" db="UniProtKB">
        <authorList>
            <consortium name="Ensembl"/>
        </authorList>
    </citation>
    <scope>IDENTIFICATION</scope>
</reference>
<keyword evidence="2" id="KW-1185">Reference proteome</keyword>
<proteinExistence type="predicted"/>
<dbReference type="AlphaFoldDB" id="A0A669P937"/>
<protein>
    <submittedName>
        <fullName evidence="1">Uncharacterized protein</fullName>
    </submittedName>
</protein>
<reference evidence="1" key="1">
    <citation type="submission" date="2025-08" db="UniProtKB">
        <authorList>
            <consortium name="Ensembl"/>
        </authorList>
    </citation>
    <scope>IDENTIFICATION</scope>
</reference>
<dbReference type="Ensembl" id="ENSPCLT00000003882.1">
    <property type="protein sequence ID" value="ENSPCLP00000002838.1"/>
    <property type="gene ID" value="ENSPCLG00000002396.1"/>
</dbReference>
<accession>A0A669P937</accession>